<feature type="region of interest" description="Disordered" evidence="1">
    <location>
        <begin position="48"/>
        <end position="102"/>
    </location>
</feature>
<evidence type="ECO:0000313" key="3">
    <source>
        <dbReference type="Proteomes" id="UP000218231"/>
    </source>
</evidence>
<evidence type="ECO:0000256" key="1">
    <source>
        <dbReference type="SAM" id="MobiDB-lite"/>
    </source>
</evidence>
<dbReference type="AlphaFoldDB" id="A0A2A2KMQ6"/>
<accession>A0A2A2KMQ6</accession>
<dbReference type="EMBL" id="LIAE01008198">
    <property type="protein sequence ID" value="PAV75158.1"/>
    <property type="molecule type" value="Genomic_DNA"/>
</dbReference>
<dbReference type="STRING" id="2018661.A0A2A2KMQ6"/>
<dbReference type="Proteomes" id="UP000218231">
    <property type="component" value="Unassembled WGS sequence"/>
</dbReference>
<feature type="region of interest" description="Disordered" evidence="1">
    <location>
        <begin position="296"/>
        <end position="315"/>
    </location>
</feature>
<sequence length="416" mass="45949">MSDFSTTGMIRHLRSCHVNEYQMVQEARQNTMLIKMEEKARAKLLREMNEKVSSSMASHIGHKKTAASATNSSSGTATDTNESQKSPSALSSASDTASSTNSSLFGHLLPQDALSLSTNSAFMPQMQNSNLHDLPAPKPVVLRLKTEATEVEEEPVERPTDLSMKSAFSSLISGRKNDSLEADKQTIEEKTRADQEQQIHMQVALMLLLDQHSPTLVDRPGFRALLRYLLPDYQLPSSFVFQTVICPRLLDQMRQQLSSLFSLNNPILNPIEGLVTAAAAAAAQPIKQDIKEEHEQLKVDENGEEEAEREGSSDVDMPSVEVLGQLVDTSAYSKEEISSLVSVCHEIYSYFNAKPGVMAELQMWQPTSTVASIRELQFAHHNSSSIISYVRANPDMAVLPLSASQQAMLQDLVQKI</sequence>
<name>A0A2A2KMQ6_9BILA</name>
<reference evidence="2 3" key="1">
    <citation type="journal article" date="2017" name="Curr. Biol.">
        <title>Genome architecture and evolution of a unichromosomal asexual nematode.</title>
        <authorList>
            <person name="Fradin H."/>
            <person name="Zegar C."/>
            <person name="Gutwein M."/>
            <person name="Lucas J."/>
            <person name="Kovtun M."/>
            <person name="Corcoran D."/>
            <person name="Baugh L.R."/>
            <person name="Kiontke K."/>
            <person name="Gunsalus K."/>
            <person name="Fitch D.H."/>
            <person name="Piano F."/>
        </authorList>
    </citation>
    <scope>NUCLEOTIDE SEQUENCE [LARGE SCALE GENOMIC DNA]</scope>
    <source>
        <strain evidence="2">PF1309</strain>
    </source>
</reference>
<feature type="compositionally biased region" description="Low complexity" evidence="1">
    <location>
        <begin position="66"/>
        <end position="102"/>
    </location>
</feature>
<gene>
    <name evidence="2" type="ORF">WR25_08742</name>
</gene>
<protein>
    <recommendedName>
        <fullName evidence="4">BED-type domain-containing protein</fullName>
    </recommendedName>
</protein>
<evidence type="ECO:0000313" key="2">
    <source>
        <dbReference type="EMBL" id="PAV75158.1"/>
    </source>
</evidence>
<comment type="caution">
    <text evidence="2">The sequence shown here is derived from an EMBL/GenBank/DDBJ whole genome shotgun (WGS) entry which is preliminary data.</text>
</comment>
<dbReference type="OrthoDB" id="117690at2759"/>
<organism evidence="2 3">
    <name type="scientific">Diploscapter pachys</name>
    <dbReference type="NCBI Taxonomy" id="2018661"/>
    <lineage>
        <taxon>Eukaryota</taxon>
        <taxon>Metazoa</taxon>
        <taxon>Ecdysozoa</taxon>
        <taxon>Nematoda</taxon>
        <taxon>Chromadorea</taxon>
        <taxon>Rhabditida</taxon>
        <taxon>Rhabditina</taxon>
        <taxon>Rhabditomorpha</taxon>
        <taxon>Rhabditoidea</taxon>
        <taxon>Rhabditidae</taxon>
        <taxon>Diploscapter</taxon>
    </lineage>
</organism>
<keyword evidence="3" id="KW-1185">Reference proteome</keyword>
<proteinExistence type="predicted"/>
<evidence type="ECO:0008006" key="4">
    <source>
        <dbReference type="Google" id="ProtNLM"/>
    </source>
</evidence>